<dbReference type="AlphaFoldDB" id="A0A1B7IE49"/>
<dbReference type="PATRIC" id="fig|1354251.4.peg.4230"/>
<dbReference type="Gene3D" id="2.30.110.20">
    <property type="entry name" value="Hcp1-like"/>
    <property type="match status" value="1"/>
</dbReference>
<dbReference type="InterPro" id="IPR052947">
    <property type="entry name" value="T6SS_Hcp1_domain"/>
</dbReference>
<organism evidence="1 2">
    <name type="scientific">Buttiauxella brennerae ATCC 51605</name>
    <dbReference type="NCBI Taxonomy" id="1354251"/>
    <lineage>
        <taxon>Bacteria</taxon>
        <taxon>Pseudomonadati</taxon>
        <taxon>Pseudomonadota</taxon>
        <taxon>Gammaproteobacteria</taxon>
        <taxon>Enterobacterales</taxon>
        <taxon>Enterobacteriaceae</taxon>
        <taxon>Buttiauxella</taxon>
    </lineage>
</organism>
<gene>
    <name evidence="1" type="ORF">M975_4120</name>
</gene>
<reference evidence="1 2" key="1">
    <citation type="submission" date="2016-04" db="EMBL/GenBank/DDBJ databases">
        <title>ATOL: Assembling a taxonomically balanced genome-scale reconstruction of the evolutionary history of the Enterobacteriaceae.</title>
        <authorList>
            <person name="Plunkett G.III."/>
            <person name="Neeno-Eckwall E.C."/>
            <person name="Glasner J.D."/>
            <person name="Perna N.T."/>
        </authorList>
    </citation>
    <scope>NUCLEOTIDE SEQUENCE [LARGE SCALE GENOMIC DNA]</scope>
    <source>
        <strain evidence="1 2">ATCC 51605</strain>
    </source>
</reference>
<dbReference type="OrthoDB" id="5674026at2"/>
<accession>A0A1B7IE49</accession>
<dbReference type="Proteomes" id="UP000078410">
    <property type="component" value="Unassembled WGS sequence"/>
</dbReference>
<dbReference type="Pfam" id="PF05638">
    <property type="entry name" value="T6SS_HCP"/>
    <property type="match status" value="1"/>
</dbReference>
<dbReference type="NCBIfam" id="TIGR03344">
    <property type="entry name" value="VI_effect_Hcp1"/>
    <property type="match status" value="1"/>
</dbReference>
<evidence type="ECO:0000313" key="2">
    <source>
        <dbReference type="Proteomes" id="UP000078410"/>
    </source>
</evidence>
<evidence type="ECO:0000313" key="1">
    <source>
        <dbReference type="EMBL" id="OAT27569.1"/>
    </source>
</evidence>
<dbReference type="PANTHER" id="PTHR34319">
    <property type="entry name" value="MAJOR EXPORTED PROTEIN"/>
    <property type="match status" value="1"/>
</dbReference>
<dbReference type="PANTHER" id="PTHR34319:SF7">
    <property type="entry name" value="HNH ENDONUCLEASE DOMAIN-CONTAINING PROTEIN"/>
    <property type="match status" value="1"/>
</dbReference>
<protein>
    <submittedName>
        <fullName evidence="1">Hcp family type VI secretion system effector</fullName>
    </submittedName>
</protein>
<proteinExistence type="predicted"/>
<name>A0A1B7IE49_9ENTR</name>
<comment type="caution">
    <text evidence="1">The sequence shown here is derived from an EMBL/GenBank/DDBJ whole genome shotgun (WGS) entry which is preliminary data.</text>
</comment>
<dbReference type="InterPro" id="IPR008514">
    <property type="entry name" value="T6SS_Hcp"/>
</dbReference>
<dbReference type="RefSeq" id="WP_064561746.1">
    <property type="nucleotide sequence ID" value="NZ_LXER01000040.1"/>
</dbReference>
<dbReference type="EMBL" id="LXER01000040">
    <property type="protein sequence ID" value="OAT27569.1"/>
    <property type="molecule type" value="Genomic_DNA"/>
</dbReference>
<sequence>MANLIYLTLNGKNQGLISSGCMSLDSLGNKAQIAHLDQIMVYELNHRLTRIDNVNHQCLTIRKPIDKSSPLLSKAINDNEILNCEFPVYRTNRFGMNEMYYIIKLTEARICDLQLSVPHVVDDSKGLAEETVSFVYEAISWEHCSAGTSSYSLWMERVF</sequence>
<keyword evidence="2" id="KW-1185">Reference proteome</keyword>
<dbReference type="SUPFAM" id="SSF141452">
    <property type="entry name" value="Hcp1-like"/>
    <property type="match status" value="1"/>
</dbReference>
<dbReference type="InterPro" id="IPR036624">
    <property type="entry name" value="Hcp1-lik_sf"/>
</dbReference>